<dbReference type="AlphaFoldDB" id="A0A0G1XSD1"/>
<protein>
    <submittedName>
        <fullName evidence="2">Transcriptional regulator, TrmB</fullName>
    </submittedName>
</protein>
<evidence type="ECO:0000259" key="1">
    <source>
        <dbReference type="Pfam" id="PF01978"/>
    </source>
</evidence>
<dbReference type="PANTHER" id="PTHR34293:SF1">
    <property type="entry name" value="HTH-TYPE TRANSCRIPTIONAL REGULATOR TRMBL2"/>
    <property type="match status" value="1"/>
</dbReference>
<sequence>MEDLVNELEHLGLSEKEAAVYLASLSLGFASIQEISERAVVNRATTYTAVEALEKHGLIKFKFEEGKRLYVSESPERFRALLSLQRKELEEKEREFLRLLPHMLIHAHPCGARPGIKLFNGEEGKKTLRGMMEKVSGPWLFARGTAQTICPIGPIDPIGSIEVVVSGLGLKTILIRDYFVAIFLEDETQLNLLFASKDLADAMRAMLNLFSQNLEPQFGV</sequence>
<dbReference type="InterPro" id="IPR036390">
    <property type="entry name" value="WH_DNA-bd_sf"/>
</dbReference>
<accession>A0A0G1XSD1</accession>
<comment type="caution">
    <text evidence="2">The sequence shown here is derived from an EMBL/GenBank/DDBJ whole genome shotgun (WGS) entry which is preliminary data.</text>
</comment>
<dbReference type="InterPro" id="IPR002831">
    <property type="entry name" value="Tscrpt_reg_TrmB_N"/>
</dbReference>
<dbReference type="SUPFAM" id="SSF46785">
    <property type="entry name" value="Winged helix' DNA-binding domain"/>
    <property type="match status" value="1"/>
</dbReference>
<name>A0A0G1XSD1_9BACT</name>
<dbReference type="InterPro" id="IPR051797">
    <property type="entry name" value="TrmB-like"/>
</dbReference>
<feature type="domain" description="Transcription regulator TrmB N-terminal" evidence="1">
    <location>
        <begin position="8"/>
        <end position="72"/>
    </location>
</feature>
<proteinExistence type="predicted"/>
<gene>
    <name evidence="2" type="ORF">UY81_C0079G0002</name>
</gene>
<organism evidence="2 3">
    <name type="scientific">Candidatus Giovannonibacteria bacterium GW2011_GWA2_53_7</name>
    <dbReference type="NCBI Taxonomy" id="1618650"/>
    <lineage>
        <taxon>Bacteria</taxon>
        <taxon>Candidatus Giovannoniibacteriota</taxon>
    </lineage>
</organism>
<dbReference type="EMBL" id="LCRM01000079">
    <property type="protein sequence ID" value="KKW34123.1"/>
    <property type="molecule type" value="Genomic_DNA"/>
</dbReference>
<evidence type="ECO:0000313" key="2">
    <source>
        <dbReference type="EMBL" id="KKW34123.1"/>
    </source>
</evidence>
<dbReference type="Pfam" id="PF01978">
    <property type="entry name" value="TrmB"/>
    <property type="match status" value="1"/>
</dbReference>
<evidence type="ECO:0000313" key="3">
    <source>
        <dbReference type="Proteomes" id="UP000034290"/>
    </source>
</evidence>
<dbReference type="Gene3D" id="1.10.10.10">
    <property type="entry name" value="Winged helix-like DNA-binding domain superfamily/Winged helix DNA-binding domain"/>
    <property type="match status" value="1"/>
</dbReference>
<dbReference type="PANTHER" id="PTHR34293">
    <property type="entry name" value="HTH-TYPE TRANSCRIPTIONAL REGULATOR TRMBL2"/>
    <property type="match status" value="1"/>
</dbReference>
<reference evidence="2 3" key="1">
    <citation type="journal article" date="2015" name="Nature">
        <title>rRNA introns, odd ribosomes, and small enigmatic genomes across a large radiation of phyla.</title>
        <authorList>
            <person name="Brown C.T."/>
            <person name="Hug L.A."/>
            <person name="Thomas B.C."/>
            <person name="Sharon I."/>
            <person name="Castelle C.J."/>
            <person name="Singh A."/>
            <person name="Wilkins M.J."/>
            <person name="Williams K.H."/>
            <person name="Banfield J.F."/>
        </authorList>
    </citation>
    <scope>NUCLEOTIDE SEQUENCE [LARGE SCALE GENOMIC DNA]</scope>
</reference>
<dbReference type="Proteomes" id="UP000034290">
    <property type="component" value="Unassembled WGS sequence"/>
</dbReference>
<dbReference type="InterPro" id="IPR036388">
    <property type="entry name" value="WH-like_DNA-bd_sf"/>
</dbReference>